<dbReference type="AlphaFoldDB" id="A0A2R5GLE1"/>
<evidence type="ECO:0000256" key="3">
    <source>
        <dbReference type="ARBA" id="ARBA00022898"/>
    </source>
</evidence>
<comment type="caution">
    <text evidence="7">The sequence shown here is derived from an EMBL/GenBank/DDBJ whole genome shotgun (WGS) entry which is preliminary data.</text>
</comment>
<gene>
    <name evidence="7" type="ORF">FCC1311_079222</name>
</gene>
<dbReference type="InterPro" id="IPR027619">
    <property type="entry name" value="C-S_lyase_PatB-like"/>
</dbReference>
<comment type="similarity">
    <text evidence="5">Belongs to the class-II pyridoxal-phosphate-dependent aminotransferase family. MalY/PatB cystathionine beta-lyase subfamily.</text>
</comment>
<sequence>MMMQRIVGRRTRSLTRLGQESVPRAAKRTLATKAYDWEETIDRKFTRSIKYDRYAVDRDRPEMRYKDVIPMWVADMDFRAPAPMLKALHERIDHGIFGYTGPDYKVKNAICDYHARVHGVEGVKAEHLVFLPGLVVGLNLLARMAARRNEALMTATPVYPPFLSCAKNAETGSVPVPLKWRDDVGHYSFDFDAMERAADASLAGNQRVGVFVLCNPHNPMGHAYTREELKALADFCMRRDIVVCADEIHCDLVLGEHRHVPFASVLSETQGLERHLIAFHSPSKTYNLAGYSTSYAIIPGEDLRLRFKREMPGITADITTLGYTVLEEACADREGGFATYRGELVSQIASNVDRLRSFTETHLAPYIKFEHSQEATYLAWLDARELAAATQARNVATWIEREAGVGLNDGAPFGEGNMFQGYVRMNLACPRATLDEGLDRLARAVESVRAKQA</sequence>
<keyword evidence="7" id="KW-0032">Aminotransferase</keyword>
<evidence type="ECO:0000256" key="2">
    <source>
        <dbReference type="ARBA" id="ARBA00012224"/>
    </source>
</evidence>
<protein>
    <recommendedName>
        <fullName evidence="2">cysteine-S-conjugate beta-lyase</fullName>
        <ecNumber evidence="2">4.4.1.13</ecNumber>
    </recommendedName>
</protein>
<dbReference type="CDD" id="cd00609">
    <property type="entry name" value="AAT_like"/>
    <property type="match status" value="1"/>
</dbReference>
<dbReference type="PANTHER" id="PTHR43525">
    <property type="entry name" value="PROTEIN MALY"/>
    <property type="match status" value="1"/>
</dbReference>
<dbReference type="SUPFAM" id="SSF53383">
    <property type="entry name" value="PLP-dependent transferases"/>
    <property type="match status" value="1"/>
</dbReference>
<dbReference type="InParanoid" id="A0A2R5GLE1"/>
<feature type="domain" description="Aminotransferase class I/classII large" evidence="6">
    <location>
        <begin position="77"/>
        <end position="441"/>
    </location>
</feature>
<dbReference type="OrthoDB" id="7042322at2759"/>
<dbReference type="InterPro" id="IPR051798">
    <property type="entry name" value="Class-II_PLP-Dep_Aminotrans"/>
</dbReference>
<dbReference type="GO" id="GO:0030170">
    <property type="term" value="F:pyridoxal phosphate binding"/>
    <property type="evidence" value="ECO:0007669"/>
    <property type="project" value="InterPro"/>
</dbReference>
<dbReference type="InterPro" id="IPR015424">
    <property type="entry name" value="PyrdxlP-dep_Trfase"/>
</dbReference>
<keyword evidence="4" id="KW-0456">Lyase</keyword>
<dbReference type="InterPro" id="IPR004839">
    <property type="entry name" value="Aminotransferase_I/II_large"/>
</dbReference>
<dbReference type="EC" id="4.4.1.13" evidence="2"/>
<name>A0A2R5GLE1_9STRA</name>
<evidence type="ECO:0000313" key="8">
    <source>
        <dbReference type="Proteomes" id="UP000241890"/>
    </source>
</evidence>
<dbReference type="NCBIfam" id="TIGR04350">
    <property type="entry name" value="C_S_lyase_PatB"/>
    <property type="match status" value="1"/>
</dbReference>
<keyword evidence="3" id="KW-0663">Pyridoxal phosphate</keyword>
<keyword evidence="7" id="KW-0808">Transferase</keyword>
<evidence type="ECO:0000256" key="1">
    <source>
        <dbReference type="ARBA" id="ARBA00001933"/>
    </source>
</evidence>
<keyword evidence="8" id="KW-1185">Reference proteome</keyword>
<dbReference type="GO" id="GO:0008483">
    <property type="term" value="F:transaminase activity"/>
    <property type="evidence" value="ECO:0007669"/>
    <property type="project" value="UniProtKB-KW"/>
</dbReference>
<evidence type="ECO:0000256" key="5">
    <source>
        <dbReference type="ARBA" id="ARBA00037974"/>
    </source>
</evidence>
<dbReference type="EMBL" id="BEYU01000104">
    <property type="protein sequence ID" value="GBG31697.1"/>
    <property type="molecule type" value="Genomic_DNA"/>
</dbReference>
<evidence type="ECO:0000259" key="6">
    <source>
        <dbReference type="Pfam" id="PF00155"/>
    </source>
</evidence>
<dbReference type="Pfam" id="PF00155">
    <property type="entry name" value="Aminotran_1_2"/>
    <property type="match status" value="1"/>
</dbReference>
<dbReference type="PANTHER" id="PTHR43525:SF1">
    <property type="entry name" value="PROTEIN MALY"/>
    <property type="match status" value="1"/>
</dbReference>
<organism evidence="7 8">
    <name type="scientific">Hondaea fermentalgiana</name>
    <dbReference type="NCBI Taxonomy" id="2315210"/>
    <lineage>
        <taxon>Eukaryota</taxon>
        <taxon>Sar</taxon>
        <taxon>Stramenopiles</taxon>
        <taxon>Bigyra</taxon>
        <taxon>Labyrinthulomycetes</taxon>
        <taxon>Thraustochytrida</taxon>
        <taxon>Thraustochytriidae</taxon>
        <taxon>Hondaea</taxon>
    </lineage>
</organism>
<dbReference type="InterPro" id="IPR015421">
    <property type="entry name" value="PyrdxlP-dep_Trfase_major"/>
</dbReference>
<evidence type="ECO:0000313" key="7">
    <source>
        <dbReference type="EMBL" id="GBG31697.1"/>
    </source>
</evidence>
<comment type="cofactor">
    <cofactor evidence="1">
        <name>pyridoxal 5'-phosphate</name>
        <dbReference type="ChEBI" id="CHEBI:597326"/>
    </cofactor>
</comment>
<accession>A0A2R5GLE1</accession>
<dbReference type="Gene3D" id="3.90.1150.10">
    <property type="entry name" value="Aspartate Aminotransferase, domain 1"/>
    <property type="match status" value="1"/>
</dbReference>
<dbReference type="Proteomes" id="UP000241890">
    <property type="component" value="Unassembled WGS sequence"/>
</dbReference>
<dbReference type="InterPro" id="IPR015422">
    <property type="entry name" value="PyrdxlP-dep_Trfase_small"/>
</dbReference>
<dbReference type="Gene3D" id="3.40.640.10">
    <property type="entry name" value="Type I PLP-dependent aspartate aminotransferase-like (Major domain)"/>
    <property type="match status" value="1"/>
</dbReference>
<dbReference type="GO" id="GO:0047804">
    <property type="term" value="F:cysteine-S-conjugate beta-lyase activity"/>
    <property type="evidence" value="ECO:0007669"/>
    <property type="project" value="UniProtKB-EC"/>
</dbReference>
<evidence type="ECO:0000256" key="4">
    <source>
        <dbReference type="ARBA" id="ARBA00023239"/>
    </source>
</evidence>
<reference evidence="7 8" key="1">
    <citation type="submission" date="2017-12" db="EMBL/GenBank/DDBJ databases">
        <title>Sequencing, de novo assembly and annotation of complete genome of a new Thraustochytrid species, strain FCC1311.</title>
        <authorList>
            <person name="Sedici K."/>
            <person name="Godart F."/>
            <person name="Aiese Cigliano R."/>
            <person name="Sanseverino W."/>
            <person name="Barakat M."/>
            <person name="Ortet P."/>
            <person name="Marechal E."/>
            <person name="Cagnac O."/>
            <person name="Amato A."/>
        </authorList>
    </citation>
    <scope>NUCLEOTIDE SEQUENCE [LARGE SCALE GENOMIC DNA]</scope>
</reference>
<proteinExistence type="inferred from homology"/>